<reference evidence="3 4" key="1">
    <citation type="submission" date="2016-01" db="EMBL/GenBank/DDBJ databases">
        <title>The new phylogeny of the genus Mycobacterium.</title>
        <authorList>
            <person name="Tarcisio F."/>
            <person name="Conor M."/>
            <person name="Antonella G."/>
            <person name="Elisabetta G."/>
            <person name="Giulia F.S."/>
            <person name="Sara T."/>
            <person name="Anna F."/>
            <person name="Clotilde B."/>
            <person name="Roberto B."/>
            <person name="Veronica D.S."/>
            <person name="Fabio R."/>
            <person name="Monica P."/>
            <person name="Olivier J."/>
            <person name="Enrico T."/>
            <person name="Nicola S."/>
        </authorList>
    </citation>
    <scope>NUCLEOTIDE SEQUENCE [LARGE SCALE GENOMIC DNA]</scope>
    <source>
        <strain evidence="3 4">DSM 44616</strain>
    </source>
</reference>
<feature type="compositionally biased region" description="Low complexity" evidence="1">
    <location>
        <begin position="10"/>
        <end position="22"/>
    </location>
</feature>
<keyword evidence="2" id="KW-0812">Transmembrane</keyword>
<organism evidence="3 4">
    <name type="scientific">Mycobacterium saskatchewanense</name>
    <dbReference type="NCBI Taxonomy" id="220927"/>
    <lineage>
        <taxon>Bacteria</taxon>
        <taxon>Bacillati</taxon>
        <taxon>Actinomycetota</taxon>
        <taxon>Actinomycetes</taxon>
        <taxon>Mycobacteriales</taxon>
        <taxon>Mycobacteriaceae</taxon>
        <taxon>Mycobacterium</taxon>
        <taxon>Mycobacterium simiae complex</taxon>
    </lineage>
</organism>
<dbReference type="AlphaFoldDB" id="A0AAJ3NQ49"/>
<evidence type="ECO:0000313" key="3">
    <source>
        <dbReference type="EMBL" id="ORW70653.1"/>
    </source>
</evidence>
<dbReference type="Proteomes" id="UP000193387">
    <property type="component" value="Unassembled WGS sequence"/>
</dbReference>
<accession>A0AAJ3NQ49</accession>
<keyword evidence="4" id="KW-1185">Reference proteome</keyword>
<evidence type="ECO:0000256" key="1">
    <source>
        <dbReference type="SAM" id="MobiDB-lite"/>
    </source>
</evidence>
<dbReference type="EMBL" id="LQPR01000038">
    <property type="protein sequence ID" value="ORW70653.1"/>
    <property type="molecule type" value="Genomic_DNA"/>
</dbReference>
<feature type="compositionally biased region" description="Low complexity" evidence="1">
    <location>
        <begin position="46"/>
        <end position="57"/>
    </location>
</feature>
<evidence type="ECO:0000313" key="4">
    <source>
        <dbReference type="Proteomes" id="UP000193387"/>
    </source>
</evidence>
<feature type="region of interest" description="Disordered" evidence="1">
    <location>
        <begin position="1"/>
        <end position="115"/>
    </location>
</feature>
<keyword evidence="2" id="KW-0472">Membrane</keyword>
<gene>
    <name evidence="3" type="ORF">AWC23_16365</name>
</gene>
<dbReference type="RefSeq" id="WP_085256441.1">
    <property type="nucleotide sequence ID" value="NZ_LQPR01000038.1"/>
</dbReference>
<evidence type="ECO:0000256" key="2">
    <source>
        <dbReference type="SAM" id="Phobius"/>
    </source>
</evidence>
<evidence type="ECO:0008006" key="5">
    <source>
        <dbReference type="Google" id="ProtNLM"/>
    </source>
</evidence>
<feature type="compositionally biased region" description="Pro residues" evidence="1">
    <location>
        <begin position="35"/>
        <end position="45"/>
    </location>
</feature>
<feature type="region of interest" description="Disordered" evidence="1">
    <location>
        <begin position="149"/>
        <end position="197"/>
    </location>
</feature>
<protein>
    <recommendedName>
        <fullName evidence="5">Membrane glycine and proline rich protein</fullName>
    </recommendedName>
</protein>
<feature type="compositionally biased region" description="Pro residues" evidence="1">
    <location>
        <begin position="58"/>
        <end position="115"/>
    </location>
</feature>
<feature type="compositionally biased region" description="Low complexity" evidence="1">
    <location>
        <begin position="149"/>
        <end position="167"/>
    </location>
</feature>
<sequence length="350" mass="34976">MTAPPGGPYGQDPYGSNPYGQGPYWGGQPQGGSYPYPPPGGPYPNPQGGADPYAAGGYPPPPGQQYPPPGQPYPPPGQPYPQPAQPYPPSGQPYPPPGQVPPGWPGGPYPPGPPPNGPRSKLPWLILAGVAVVGVIALVVILVIGLGSGSKSTKASQPPSSAPTSQPTNSMQTATGCTPNVSGGDKPTGDTISAGKLSFPASATPGWAGFSDDQSPNLIGAVGVGQEVPGANQWMMQAEVAVTNFVTSMDVGAQASKLMDCIANGPGYANASPTLGPTKTSSTTVDGVKAARVDADISIADPARNVKGDSVTIIAVDTKPVTVFMGATPIGDAGSAGIIGKVIAALKVTK</sequence>
<feature type="compositionally biased region" description="Polar residues" evidence="1">
    <location>
        <begin position="168"/>
        <end position="181"/>
    </location>
</feature>
<proteinExistence type="predicted"/>
<feature type="transmembrane region" description="Helical" evidence="2">
    <location>
        <begin position="124"/>
        <end position="146"/>
    </location>
</feature>
<name>A0AAJ3NQ49_9MYCO</name>
<comment type="caution">
    <text evidence="3">The sequence shown here is derived from an EMBL/GenBank/DDBJ whole genome shotgun (WGS) entry which is preliminary data.</text>
</comment>
<keyword evidence="2" id="KW-1133">Transmembrane helix</keyword>